<evidence type="ECO:0000256" key="12">
    <source>
        <dbReference type="SAM" id="MobiDB-lite"/>
    </source>
</evidence>
<gene>
    <name evidence="14" type="ORF">BCR39DRAFT_551653</name>
</gene>
<dbReference type="AlphaFoldDB" id="A0A1Y2AIP5"/>
<feature type="region of interest" description="Disordered" evidence="12">
    <location>
        <begin position="70"/>
        <end position="100"/>
    </location>
</feature>
<keyword evidence="7 10" id="KW-0539">Nucleus</keyword>
<dbReference type="STRING" id="71784.A0A1Y2AIP5"/>
<keyword evidence="15" id="KW-1185">Reference proteome</keyword>
<comment type="caution">
    <text evidence="14">The sequence shown here is derived from an EMBL/GenBank/DDBJ whole genome shotgun (WGS) entry which is preliminary data.</text>
</comment>
<keyword evidence="5 10" id="KW-0995">Kinetochore</keyword>
<dbReference type="GO" id="GO:0051301">
    <property type="term" value="P:cell division"/>
    <property type="evidence" value="ECO:0007669"/>
    <property type="project" value="UniProtKB-UniRule"/>
</dbReference>
<keyword evidence="9 10" id="KW-0137">Centromere</keyword>
<accession>A0A1Y2AIP5</accession>
<evidence type="ECO:0000259" key="13">
    <source>
        <dbReference type="Pfam" id="PF03801"/>
    </source>
</evidence>
<comment type="similarity">
    <text evidence="1 10">Belongs to the NDC80/HEC1 family.</text>
</comment>
<dbReference type="GO" id="GO:0031262">
    <property type="term" value="C:Ndc80 complex"/>
    <property type="evidence" value="ECO:0007669"/>
    <property type="project" value="UniProtKB-UniRule"/>
</dbReference>
<evidence type="ECO:0000313" key="14">
    <source>
        <dbReference type="EMBL" id="ORY22449.1"/>
    </source>
</evidence>
<keyword evidence="2 10" id="KW-0158">Chromosome</keyword>
<organism evidence="14 15">
    <name type="scientific">Naematelia encephala</name>
    <dbReference type="NCBI Taxonomy" id="71784"/>
    <lineage>
        <taxon>Eukaryota</taxon>
        <taxon>Fungi</taxon>
        <taxon>Dikarya</taxon>
        <taxon>Basidiomycota</taxon>
        <taxon>Agaricomycotina</taxon>
        <taxon>Tremellomycetes</taxon>
        <taxon>Tremellales</taxon>
        <taxon>Naemateliaceae</taxon>
        <taxon>Naematelia</taxon>
    </lineage>
</organism>
<dbReference type="EMBL" id="MCFC01000093">
    <property type="protein sequence ID" value="ORY22449.1"/>
    <property type="molecule type" value="Genomic_DNA"/>
</dbReference>
<proteinExistence type="inferred from homology"/>
<comment type="subcellular location">
    <subcellularLocation>
        <location evidence="10">Chromosome</location>
        <location evidence="10">Centromere</location>
        <location evidence="10">Kinetochore</location>
    </subcellularLocation>
    <subcellularLocation>
        <location evidence="10">Nucleus</location>
    </subcellularLocation>
</comment>
<dbReference type="InterPro" id="IPR038273">
    <property type="entry name" value="Ndc80_sf"/>
</dbReference>
<dbReference type="GO" id="GO:0051315">
    <property type="term" value="P:attachment of mitotic spindle microtubules to kinetochore"/>
    <property type="evidence" value="ECO:0007669"/>
    <property type="project" value="UniProtKB-UniRule"/>
</dbReference>
<feature type="coiled-coil region" evidence="11">
    <location>
        <begin position="401"/>
        <end position="459"/>
    </location>
</feature>
<evidence type="ECO:0000256" key="4">
    <source>
        <dbReference type="ARBA" id="ARBA00022776"/>
    </source>
</evidence>
<keyword evidence="8 10" id="KW-0131">Cell cycle</keyword>
<dbReference type="FunCoup" id="A0A1Y2AIP5">
    <property type="interactions" value="186"/>
</dbReference>
<dbReference type="GO" id="GO:0005634">
    <property type="term" value="C:nucleus"/>
    <property type="evidence" value="ECO:0007669"/>
    <property type="project" value="UniProtKB-SubCell"/>
</dbReference>
<feature type="domain" description="Kinetochore protein Ndc80 CH" evidence="13">
    <location>
        <begin position="131"/>
        <end position="271"/>
    </location>
</feature>
<dbReference type="OrthoDB" id="7459479at2759"/>
<feature type="coiled-coil region" evidence="11">
    <location>
        <begin position="561"/>
        <end position="627"/>
    </location>
</feature>
<evidence type="ECO:0000256" key="1">
    <source>
        <dbReference type="ARBA" id="ARBA00007050"/>
    </source>
</evidence>
<name>A0A1Y2AIP5_9TREE</name>
<feature type="region of interest" description="Disordered" evidence="12">
    <location>
        <begin position="1"/>
        <end position="41"/>
    </location>
</feature>
<evidence type="ECO:0000256" key="10">
    <source>
        <dbReference type="RuleBase" id="RU368072"/>
    </source>
</evidence>
<dbReference type="PANTHER" id="PTHR10643:SF2">
    <property type="entry name" value="KINETOCHORE PROTEIN NDC80 HOMOLOG"/>
    <property type="match status" value="1"/>
</dbReference>
<dbReference type="PANTHER" id="PTHR10643">
    <property type="entry name" value="KINETOCHORE PROTEIN NDC80"/>
    <property type="match status" value="1"/>
</dbReference>
<evidence type="ECO:0000256" key="8">
    <source>
        <dbReference type="ARBA" id="ARBA00023306"/>
    </source>
</evidence>
<comment type="function">
    <text evidence="10">Acts as a component of the essential kinetochore-associated NDC80 complex, which is required for chromosome segregation and spindle checkpoint activity.</text>
</comment>
<dbReference type="InterPro" id="IPR005550">
    <property type="entry name" value="Kinetochore_Ndc80"/>
</dbReference>
<evidence type="ECO:0000313" key="15">
    <source>
        <dbReference type="Proteomes" id="UP000193986"/>
    </source>
</evidence>
<evidence type="ECO:0000256" key="11">
    <source>
        <dbReference type="SAM" id="Coils"/>
    </source>
</evidence>
<feature type="region of interest" description="Disordered" evidence="12">
    <location>
        <begin position="118"/>
        <end position="158"/>
    </location>
</feature>
<feature type="compositionally biased region" description="Low complexity" evidence="12">
    <location>
        <begin position="126"/>
        <end position="142"/>
    </location>
</feature>
<dbReference type="InParanoid" id="A0A1Y2AIP5"/>
<evidence type="ECO:0000256" key="6">
    <source>
        <dbReference type="ARBA" id="ARBA00023054"/>
    </source>
</evidence>
<keyword evidence="4 10" id="KW-0498">Mitosis</keyword>
<keyword evidence="6 11" id="KW-0175">Coiled coil</keyword>
<dbReference type="Proteomes" id="UP000193986">
    <property type="component" value="Unassembled WGS sequence"/>
</dbReference>
<keyword evidence="3 10" id="KW-0132">Cell division</keyword>
<dbReference type="InterPro" id="IPR055260">
    <property type="entry name" value="Ndc80_CH"/>
</dbReference>
<dbReference type="Pfam" id="PF03801">
    <property type="entry name" value="Ndc80_HEC"/>
    <property type="match status" value="1"/>
</dbReference>
<reference evidence="14 15" key="1">
    <citation type="submission" date="2016-07" db="EMBL/GenBank/DDBJ databases">
        <title>Pervasive Adenine N6-methylation of Active Genes in Fungi.</title>
        <authorList>
            <consortium name="DOE Joint Genome Institute"/>
            <person name="Mondo S.J."/>
            <person name="Dannebaum R.O."/>
            <person name="Kuo R.C."/>
            <person name="Labutti K."/>
            <person name="Haridas S."/>
            <person name="Kuo A."/>
            <person name="Salamov A."/>
            <person name="Ahrendt S.R."/>
            <person name="Lipzen A."/>
            <person name="Sullivan W."/>
            <person name="Andreopoulos W.B."/>
            <person name="Clum A."/>
            <person name="Lindquist E."/>
            <person name="Daum C."/>
            <person name="Ramamoorthy G.K."/>
            <person name="Gryganskyi A."/>
            <person name="Culley D."/>
            <person name="Magnuson J.K."/>
            <person name="James T.Y."/>
            <person name="O'Malley M.A."/>
            <person name="Stajich J.E."/>
            <person name="Spatafora J.W."/>
            <person name="Visel A."/>
            <person name="Grigoriev I.V."/>
        </authorList>
    </citation>
    <scope>NUCLEOTIDE SEQUENCE [LARGE SCALE GENOMIC DNA]</scope>
    <source>
        <strain evidence="14 15">68-887.2</strain>
    </source>
</reference>
<evidence type="ECO:0000256" key="9">
    <source>
        <dbReference type="ARBA" id="ARBA00023328"/>
    </source>
</evidence>
<dbReference type="Gene3D" id="1.10.418.30">
    <property type="entry name" value="Ncd80 complex, Ncd80 subunit"/>
    <property type="match status" value="1"/>
</dbReference>
<evidence type="ECO:0000256" key="7">
    <source>
        <dbReference type="ARBA" id="ARBA00023242"/>
    </source>
</evidence>
<evidence type="ECO:0000256" key="2">
    <source>
        <dbReference type="ARBA" id="ARBA00022454"/>
    </source>
</evidence>
<evidence type="ECO:0000256" key="3">
    <source>
        <dbReference type="ARBA" id="ARBA00022618"/>
    </source>
</evidence>
<protein>
    <recommendedName>
        <fullName evidence="10">Kinetochore protein NDC80</fullName>
    </recommendedName>
</protein>
<evidence type="ECO:0000256" key="5">
    <source>
        <dbReference type="ARBA" id="ARBA00022838"/>
    </source>
</evidence>
<comment type="subunit">
    <text evidence="10">Component of the NDC80 complex.</text>
</comment>
<sequence length="692" mass="76846">MDPQRRTLMSEGPIGNALPSAIPVPSSAMKKSAQRLGSSRMSMIPQQAVRSSVMSSTGAEGGMALRHSASQEALGGGARRSTLLPSRGANANSNGGGAVEGGGMLLSVSKPDGGIYGRTPQSNRIVPGSVRRSSVYPSSRTSMAPGAFNPTTKDTRPIRDSTFRQQCSKNINDFLLSVRCPIPLHAKSLTSPTTKEFHQIFRFLIMEFLDPNYQWGKKVEDDMMSILKDMRYPAMETIGKTAITAPGTGMNWPPLLAMLNWLVELCKALDNWGEPDVVSDIILTPASELSIDHPNFEERLLWDFSSKTYSLWFHGAQEDFTEQEREMEEVYEQLASATFEECERLETDIQKRTVELQQLQAAEPPLKRVEQEYIQLMGDKSKFIAFIKLHEQKAEKMRIGNERARAAISDHERQLDAIRVELANTEAAVAAQNLSPDEVQRMNNDRETLSRHLDELRGKIAEASQFAYDQEMQVTKSMDRFDQLLQDYTALGHQIGVIAPLSDAPSLGPGGVDYSIDLDLGVEDLNEVQVSGRRMRSTLWPALQVYGEGFRKQALEMDNASIALDDQLDRLAQAVERQKEEVANREMKLKVSHEQAEEARAQVQTEAAETNRTIAKLENEVTAMSTATQQGVLTTQSQLESTKIAFKELRHKTALLQDAVVAQLTSHIDVIIKAKEHAANSLRSIRAFAEAQ</sequence>